<sequence>MNVLEFGLAAYFLLIYSCVSIPLGEQNFSSIYPFFDWLKTTPPNPYKSTTISSVQFIPSDVYLTKRGKKKVKRVKSKQRKIAHSSFGGAASNMLLNPVTPHASTAKPEENFTATTTSPTVENIKSFNGSSYNTTYSTLEGYVAELIPDEVLESLTEVVLTATTTEPSFIHRMETRFPTEPRNGYGGGYNNQSYGTHYLSDLAVLFLALIPIALVLGAAAAFALNGSQTSSGSSGGSGGGGGGQQQQQQQQQQTVFNFPFVLNNSVFPFIANGFPITANGFTNVFPGGLTNVFPNGFTNDFGGAVVVNVPVPAARSLDSQSVFERSHDGGT</sequence>
<organism evidence="4 5">
    <name type="scientific">Artemia franciscana</name>
    <name type="common">Brine shrimp</name>
    <name type="synonym">Artemia sanfranciscana</name>
    <dbReference type="NCBI Taxonomy" id="6661"/>
    <lineage>
        <taxon>Eukaryota</taxon>
        <taxon>Metazoa</taxon>
        <taxon>Ecdysozoa</taxon>
        <taxon>Arthropoda</taxon>
        <taxon>Crustacea</taxon>
        <taxon>Branchiopoda</taxon>
        <taxon>Anostraca</taxon>
        <taxon>Artemiidae</taxon>
        <taxon>Artemia</taxon>
    </lineage>
</organism>
<feature type="signal peptide" evidence="3">
    <location>
        <begin position="1"/>
        <end position="20"/>
    </location>
</feature>
<keyword evidence="2" id="KW-1133">Transmembrane helix</keyword>
<evidence type="ECO:0000256" key="2">
    <source>
        <dbReference type="SAM" id="Phobius"/>
    </source>
</evidence>
<comment type="caution">
    <text evidence="4">The sequence shown here is derived from an EMBL/GenBank/DDBJ whole genome shotgun (WGS) entry which is preliminary data.</text>
</comment>
<dbReference type="Proteomes" id="UP001187531">
    <property type="component" value="Unassembled WGS sequence"/>
</dbReference>
<feature type="chain" id="PRO_5041667056" evidence="3">
    <location>
        <begin position="21"/>
        <end position="330"/>
    </location>
</feature>
<feature type="compositionally biased region" description="Gly residues" evidence="1">
    <location>
        <begin position="232"/>
        <end position="243"/>
    </location>
</feature>
<evidence type="ECO:0000313" key="4">
    <source>
        <dbReference type="EMBL" id="KAK2713549.1"/>
    </source>
</evidence>
<keyword evidence="3" id="KW-0732">Signal</keyword>
<protein>
    <submittedName>
        <fullName evidence="4">Uncharacterized protein</fullName>
    </submittedName>
</protein>
<proteinExistence type="predicted"/>
<feature type="transmembrane region" description="Helical" evidence="2">
    <location>
        <begin position="201"/>
        <end position="223"/>
    </location>
</feature>
<keyword evidence="2" id="KW-0472">Membrane</keyword>
<reference evidence="4" key="1">
    <citation type="submission" date="2023-07" db="EMBL/GenBank/DDBJ databases">
        <title>Chromosome-level genome assembly of Artemia franciscana.</title>
        <authorList>
            <person name="Jo E."/>
        </authorList>
    </citation>
    <scope>NUCLEOTIDE SEQUENCE</scope>
    <source>
        <tissue evidence="4">Whole body</tissue>
    </source>
</reference>
<evidence type="ECO:0000313" key="5">
    <source>
        <dbReference type="Proteomes" id="UP001187531"/>
    </source>
</evidence>
<name>A0AA88L5E1_ARTSF</name>
<keyword evidence="2" id="KW-0812">Transmembrane</keyword>
<evidence type="ECO:0000256" key="1">
    <source>
        <dbReference type="SAM" id="MobiDB-lite"/>
    </source>
</evidence>
<dbReference type="AlphaFoldDB" id="A0AA88L5E1"/>
<keyword evidence="5" id="KW-1185">Reference proteome</keyword>
<gene>
    <name evidence="4" type="ORF">QYM36_009431</name>
</gene>
<accession>A0AA88L5E1</accession>
<dbReference type="EMBL" id="JAVRJZ010000014">
    <property type="protein sequence ID" value="KAK2713549.1"/>
    <property type="molecule type" value="Genomic_DNA"/>
</dbReference>
<feature type="region of interest" description="Disordered" evidence="1">
    <location>
        <begin position="229"/>
        <end position="249"/>
    </location>
</feature>
<evidence type="ECO:0000256" key="3">
    <source>
        <dbReference type="SAM" id="SignalP"/>
    </source>
</evidence>